<sequence length="113" mass="12707">MANLTSPVQWTYYDTKSDATLKEAQQSLVDKFKISITQSVLQKHLVNKCGLTMKKLERISEYCGITGEGVVNLSLRRPQAVVGSKKRKLRSGEEKVVGKIVLNRHEIYNSAII</sequence>
<keyword evidence="2" id="KW-1185">Reference proteome</keyword>
<protein>
    <submittedName>
        <fullName evidence="1">Uncharacterized protein</fullName>
    </submittedName>
</protein>
<dbReference type="EMBL" id="JAEPRB010000542">
    <property type="protein sequence ID" value="KAG2215162.1"/>
    <property type="molecule type" value="Genomic_DNA"/>
</dbReference>
<comment type="caution">
    <text evidence="1">The sequence shown here is derived from an EMBL/GenBank/DDBJ whole genome shotgun (WGS) entry which is preliminary data.</text>
</comment>
<dbReference type="AlphaFoldDB" id="A0A8H7RQ75"/>
<dbReference type="OrthoDB" id="2442555at2759"/>
<gene>
    <name evidence="1" type="ORF">INT45_010713</name>
</gene>
<accession>A0A8H7RQ75</accession>
<dbReference type="Proteomes" id="UP000646827">
    <property type="component" value="Unassembled WGS sequence"/>
</dbReference>
<evidence type="ECO:0000313" key="1">
    <source>
        <dbReference type="EMBL" id="KAG2215162.1"/>
    </source>
</evidence>
<organism evidence="1 2">
    <name type="scientific">Circinella minor</name>
    <dbReference type="NCBI Taxonomy" id="1195481"/>
    <lineage>
        <taxon>Eukaryota</taxon>
        <taxon>Fungi</taxon>
        <taxon>Fungi incertae sedis</taxon>
        <taxon>Mucoromycota</taxon>
        <taxon>Mucoromycotina</taxon>
        <taxon>Mucoromycetes</taxon>
        <taxon>Mucorales</taxon>
        <taxon>Lichtheimiaceae</taxon>
        <taxon>Circinella</taxon>
    </lineage>
</organism>
<name>A0A8H7RQ75_9FUNG</name>
<proteinExistence type="predicted"/>
<evidence type="ECO:0000313" key="2">
    <source>
        <dbReference type="Proteomes" id="UP000646827"/>
    </source>
</evidence>
<reference evidence="1 2" key="1">
    <citation type="submission" date="2020-12" db="EMBL/GenBank/DDBJ databases">
        <title>Metabolic potential, ecology and presence of endohyphal bacteria is reflected in genomic diversity of Mucoromycotina.</title>
        <authorList>
            <person name="Muszewska A."/>
            <person name="Okrasinska A."/>
            <person name="Steczkiewicz K."/>
            <person name="Drgas O."/>
            <person name="Orlowska M."/>
            <person name="Perlinska-Lenart U."/>
            <person name="Aleksandrzak-Piekarczyk T."/>
            <person name="Szatraj K."/>
            <person name="Zielenkiewicz U."/>
            <person name="Pilsyk S."/>
            <person name="Malc E."/>
            <person name="Mieczkowski P."/>
            <person name="Kruszewska J.S."/>
            <person name="Biernat P."/>
            <person name="Pawlowska J."/>
        </authorList>
    </citation>
    <scope>NUCLEOTIDE SEQUENCE [LARGE SCALE GENOMIC DNA]</scope>
    <source>
        <strain evidence="1 2">CBS 142.35</strain>
    </source>
</reference>